<dbReference type="PANTHER" id="PTHR45890:SF1">
    <property type="entry name" value="AARF DOMAIN CONTAINING KINASE 2"/>
    <property type="match status" value="1"/>
</dbReference>
<accession>A0A812IVN0</accession>
<proteinExistence type="predicted"/>
<sequence length="525" mass="58797">ASIWRLLQLAVIMLPVAIYFPVEVWIIDPSTFWSLVSDRIDRAGPCFVKLAQWAATRRDLFPDSLCAALGRMHESVSAPWSTAIEPSEVCSSLRNAELDIQSLDSRPYASGSMAEVYFGKLRDGTEVAVKCLRPGVKRLLEADLALLLCFGNWAESLEPLRMLGLKKAAEEFCEHVQMQTDFRTEASHLQRFRENFEELGSIRFPSPLYASQELLVLSREMGRELSRVFRDAMTFDGPEEKPDSDRFESHAGTIRSILGIPEEVSQRIASDSLAAYMRMIFKDHFIHGDLHPGNVMLKLQSGGSSSSSGQASAQTEEASSLIGKASDHLSSVVSRARGQPFELIILDAGLAIPLPSEKVEALRSLALAIIYGDFNRAAQILYDQSPDTSNCQDPQAFKSGLAKAFCDCRKQVYEDGFVQVSDAVLESLRLVRQYNVGLDTTLTWTLLGMLSIEGSARQLDPEVDCARAATRYILNMPSLRKELQSQSWHTSKHMFTEMLLNWFGIDYWEWRNSWSAISPWQMGKS</sequence>
<feature type="non-terminal residue" evidence="3">
    <location>
        <position position="525"/>
    </location>
</feature>
<evidence type="ECO:0000313" key="3">
    <source>
        <dbReference type="EMBL" id="CAE7186990.1"/>
    </source>
</evidence>
<dbReference type="EMBL" id="CAJNIZ010001265">
    <property type="protein sequence ID" value="CAE7186990.1"/>
    <property type="molecule type" value="Genomic_DNA"/>
</dbReference>
<organism evidence="3 4">
    <name type="scientific">Symbiodinium pilosum</name>
    <name type="common">Dinoflagellate</name>
    <dbReference type="NCBI Taxonomy" id="2952"/>
    <lineage>
        <taxon>Eukaryota</taxon>
        <taxon>Sar</taxon>
        <taxon>Alveolata</taxon>
        <taxon>Dinophyceae</taxon>
        <taxon>Suessiales</taxon>
        <taxon>Symbiodiniaceae</taxon>
        <taxon>Symbiodinium</taxon>
    </lineage>
</organism>
<dbReference type="Proteomes" id="UP000649617">
    <property type="component" value="Unassembled WGS sequence"/>
</dbReference>
<evidence type="ECO:0000256" key="1">
    <source>
        <dbReference type="SAM" id="Phobius"/>
    </source>
</evidence>
<comment type="caution">
    <text evidence="3">The sequence shown here is derived from an EMBL/GenBank/DDBJ whole genome shotgun (WGS) entry which is preliminary data.</text>
</comment>
<dbReference type="InterPro" id="IPR052402">
    <property type="entry name" value="ADCK_kinase"/>
</dbReference>
<keyword evidence="1" id="KW-0812">Transmembrane</keyword>
<gene>
    <name evidence="3" type="primary">abkC</name>
    <name evidence="3" type="ORF">SPIL2461_LOCUS1312</name>
</gene>
<evidence type="ECO:0000259" key="2">
    <source>
        <dbReference type="Pfam" id="PF03109"/>
    </source>
</evidence>
<keyword evidence="4" id="KW-1185">Reference proteome</keyword>
<dbReference type="OrthoDB" id="427480at2759"/>
<feature type="transmembrane region" description="Helical" evidence="1">
    <location>
        <begin position="7"/>
        <end position="27"/>
    </location>
</feature>
<protein>
    <submittedName>
        <fullName evidence="3">AbkC protein</fullName>
    </submittedName>
</protein>
<evidence type="ECO:0000313" key="4">
    <source>
        <dbReference type="Proteomes" id="UP000649617"/>
    </source>
</evidence>
<dbReference type="Gene3D" id="1.10.510.10">
    <property type="entry name" value="Transferase(Phosphotransferase) domain 1"/>
    <property type="match status" value="1"/>
</dbReference>
<dbReference type="Pfam" id="PF03109">
    <property type="entry name" value="ABC1"/>
    <property type="match status" value="1"/>
</dbReference>
<name>A0A812IVN0_SYMPI</name>
<keyword evidence="1" id="KW-1133">Transmembrane helix</keyword>
<dbReference type="AlphaFoldDB" id="A0A812IVN0"/>
<keyword evidence="1" id="KW-0472">Membrane</keyword>
<feature type="domain" description="ABC1 atypical kinase-like" evidence="2">
    <location>
        <begin position="101"/>
        <end position="380"/>
    </location>
</feature>
<dbReference type="PANTHER" id="PTHR45890">
    <property type="entry name" value="AARF DOMAIN CONTAINING KINASE 2 (PREDICTED)"/>
    <property type="match status" value="1"/>
</dbReference>
<dbReference type="SUPFAM" id="SSF56112">
    <property type="entry name" value="Protein kinase-like (PK-like)"/>
    <property type="match status" value="1"/>
</dbReference>
<dbReference type="InterPro" id="IPR011009">
    <property type="entry name" value="Kinase-like_dom_sf"/>
</dbReference>
<dbReference type="InterPro" id="IPR004147">
    <property type="entry name" value="ABC1_dom"/>
</dbReference>
<reference evidence="3" key="1">
    <citation type="submission" date="2021-02" db="EMBL/GenBank/DDBJ databases">
        <authorList>
            <person name="Dougan E. K."/>
            <person name="Rhodes N."/>
            <person name="Thang M."/>
            <person name="Chan C."/>
        </authorList>
    </citation>
    <scope>NUCLEOTIDE SEQUENCE</scope>
</reference>